<dbReference type="GO" id="GO:0098998">
    <property type="term" value="C:extrinsic component of postsynaptic early endosome membrane"/>
    <property type="evidence" value="ECO:0007669"/>
    <property type="project" value="TreeGrafter"/>
</dbReference>
<name>A0A0X3PD60_SCHSO</name>
<keyword evidence="1" id="KW-0175">Coiled coil</keyword>
<dbReference type="AlphaFoldDB" id="A0A0X3PD60"/>
<dbReference type="InterPro" id="IPR026204">
    <property type="entry name" value="GRIPAP1"/>
</dbReference>
<feature type="region of interest" description="Disordered" evidence="2">
    <location>
        <begin position="325"/>
        <end position="352"/>
    </location>
</feature>
<dbReference type="GO" id="GO:0099158">
    <property type="term" value="P:regulation of recycling endosome localization within postsynapse"/>
    <property type="evidence" value="ECO:0007669"/>
    <property type="project" value="TreeGrafter"/>
</dbReference>
<dbReference type="PANTHER" id="PTHR18978">
    <property type="entry name" value="GRIP-1 ASSOCIATED PROTEIN 1"/>
    <property type="match status" value="1"/>
</dbReference>
<dbReference type="GO" id="GO:0098837">
    <property type="term" value="C:postsynaptic recycling endosome"/>
    <property type="evidence" value="ECO:0007669"/>
    <property type="project" value="TreeGrafter"/>
</dbReference>
<feature type="coiled-coil region" evidence="1">
    <location>
        <begin position="167"/>
        <end position="247"/>
    </location>
</feature>
<dbReference type="GO" id="GO:0099152">
    <property type="term" value="P:regulation of neurotransmitter receptor transport, endosome to postsynaptic membrane"/>
    <property type="evidence" value="ECO:0007669"/>
    <property type="project" value="TreeGrafter"/>
</dbReference>
<evidence type="ECO:0000256" key="2">
    <source>
        <dbReference type="SAM" id="MobiDB-lite"/>
    </source>
</evidence>
<protein>
    <submittedName>
        <fullName evidence="3">GRIP1-associated protein 1</fullName>
    </submittedName>
</protein>
<dbReference type="EMBL" id="GEEE01013532">
    <property type="protein sequence ID" value="JAP49693.1"/>
    <property type="molecule type" value="Transcribed_RNA"/>
</dbReference>
<proteinExistence type="predicted"/>
<dbReference type="GO" id="GO:0098978">
    <property type="term" value="C:glutamatergic synapse"/>
    <property type="evidence" value="ECO:0007669"/>
    <property type="project" value="TreeGrafter"/>
</dbReference>
<evidence type="ECO:0000313" key="3">
    <source>
        <dbReference type="EMBL" id="JAP49693.1"/>
    </source>
</evidence>
<organism evidence="3">
    <name type="scientific">Schistocephalus solidus</name>
    <name type="common">Tapeworm</name>
    <dbReference type="NCBI Taxonomy" id="70667"/>
    <lineage>
        <taxon>Eukaryota</taxon>
        <taxon>Metazoa</taxon>
        <taxon>Spiralia</taxon>
        <taxon>Lophotrochozoa</taxon>
        <taxon>Platyhelminthes</taxon>
        <taxon>Cestoda</taxon>
        <taxon>Eucestoda</taxon>
        <taxon>Diphyllobothriidea</taxon>
        <taxon>Diphyllobothriidae</taxon>
        <taxon>Schistocephalus</taxon>
    </lineage>
</organism>
<dbReference type="GO" id="GO:0098887">
    <property type="term" value="P:neurotransmitter receptor transport, endosome to postsynaptic membrane"/>
    <property type="evidence" value="ECO:0007669"/>
    <property type="project" value="TreeGrafter"/>
</dbReference>
<accession>A0A0X3PD60</accession>
<feature type="compositionally biased region" description="Polar residues" evidence="2">
    <location>
        <begin position="338"/>
        <end position="352"/>
    </location>
</feature>
<gene>
    <name evidence="3" type="primary">GRAP1</name>
    <name evidence="3" type="ORF">TR119484</name>
</gene>
<reference evidence="3" key="1">
    <citation type="submission" date="2016-01" db="EMBL/GenBank/DDBJ databases">
        <title>Reference transcriptome for the parasite Schistocephalus solidus: insights into the molecular evolution of parasitism.</title>
        <authorList>
            <person name="Hebert F.O."/>
            <person name="Grambauer S."/>
            <person name="Barber I."/>
            <person name="Landry C.R."/>
            <person name="Aubin-Horth N."/>
        </authorList>
    </citation>
    <scope>NUCLEOTIDE SEQUENCE</scope>
</reference>
<dbReference type="PANTHER" id="PTHR18978:SF1">
    <property type="entry name" value="GRIP1-ASSOCIATED PROTEIN 1"/>
    <property type="match status" value="1"/>
</dbReference>
<evidence type="ECO:0000256" key="1">
    <source>
        <dbReference type="SAM" id="Coils"/>
    </source>
</evidence>
<dbReference type="GO" id="GO:1905244">
    <property type="term" value="P:regulation of modification of synaptic structure"/>
    <property type="evidence" value="ECO:0007669"/>
    <property type="project" value="TreeGrafter"/>
</dbReference>
<sequence length="496" mass="54518">MQTNISAEEFARFQSQLLEVRQQKYSADEARKRAERGAKQLETSLAAKSCELAEVLSTLSRVQRAGDIDSVVRENQTLRQKLISIESSFQLQTATLRGECERLQADNSVLMSSLKLAGRSSEGCPLTEDFCTQTDGNFPIPPTAATQTDPPSTNSVYCQTNLSFGDYANLKEALQAREASVTDLEMRLNEANRQLLEEKLQWGHQHDDLVDQLQERERQVQRLQEECEDIANELSTAKTRHERIQRDLRRQLAKTVRPFKGSPFAVGDGGGGVSSSTSSLVLVSSPFLQQAQTQPIATWRRRAAETDATSNNSFNLCNAVGGGSSGDGGLGGSDDVSETSSINSPPSAPTASFSEEDFRCLLNRLSEVQEENCSLHRQIKRLSAELEAKSVIIQQHLDDKLVSSTSQTSSLSTSHRLTSTTAAPASLKSSDLFSGAFIGVKSKLKLLDMVSLPGLRASNLSTSRELRGLKQLCEELMTRNIVLERALEETLRKSEL</sequence>